<name>A0A917V7D0_9ACTN</name>
<reference evidence="1" key="1">
    <citation type="journal article" date="2014" name="Int. J. Syst. Evol. Microbiol.">
        <title>Complete genome sequence of Corynebacterium casei LMG S-19264T (=DSM 44701T), isolated from a smear-ripened cheese.</title>
        <authorList>
            <consortium name="US DOE Joint Genome Institute (JGI-PGF)"/>
            <person name="Walter F."/>
            <person name="Albersmeier A."/>
            <person name="Kalinowski J."/>
            <person name="Ruckert C."/>
        </authorList>
    </citation>
    <scope>NUCLEOTIDE SEQUENCE</scope>
    <source>
        <strain evidence="1">JCM 3035</strain>
    </source>
</reference>
<organism evidence="1 2">
    <name type="scientific">Streptomyces flaveus</name>
    <dbReference type="NCBI Taxonomy" id="66370"/>
    <lineage>
        <taxon>Bacteria</taxon>
        <taxon>Bacillati</taxon>
        <taxon>Actinomycetota</taxon>
        <taxon>Actinomycetes</taxon>
        <taxon>Kitasatosporales</taxon>
        <taxon>Streptomycetaceae</taxon>
        <taxon>Streptomyces</taxon>
        <taxon>Streptomyces aurantiacus group</taxon>
    </lineage>
</organism>
<sequence>MDGLLASSVAPDVLEPVQAVAVRAIAVAATARRTGVILGMTELLGACAGNFWACEGNWACAGKGMGRVGGPRIRRYG</sequence>
<keyword evidence="2" id="KW-1185">Reference proteome</keyword>
<evidence type="ECO:0000313" key="1">
    <source>
        <dbReference type="EMBL" id="GGK46299.1"/>
    </source>
</evidence>
<accession>A0A917V7D0</accession>
<dbReference type="EMBL" id="BMPQ01000001">
    <property type="protein sequence ID" value="GGK46299.1"/>
    <property type="molecule type" value="Genomic_DNA"/>
</dbReference>
<gene>
    <name evidence="1" type="ORF">GCM10010094_02680</name>
</gene>
<comment type="caution">
    <text evidence="1">The sequence shown here is derived from an EMBL/GenBank/DDBJ whole genome shotgun (WGS) entry which is preliminary data.</text>
</comment>
<dbReference type="AlphaFoldDB" id="A0A917V7D0"/>
<proteinExistence type="predicted"/>
<protein>
    <submittedName>
        <fullName evidence="1">Uncharacterized protein</fullName>
    </submittedName>
</protein>
<dbReference type="Proteomes" id="UP000637788">
    <property type="component" value="Unassembled WGS sequence"/>
</dbReference>
<reference evidence="1" key="2">
    <citation type="submission" date="2020-09" db="EMBL/GenBank/DDBJ databases">
        <authorList>
            <person name="Sun Q."/>
            <person name="Ohkuma M."/>
        </authorList>
    </citation>
    <scope>NUCLEOTIDE SEQUENCE</scope>
    <source>
        <strain evidence="1">JCM 3035</strain>
    </source>
</reference>
<evidence type="ECO:0000313" key="2">
    <source>
        <dbReference type="Proteomes" id="UP000637788"/>
    </source>
</evidence>